<dbReference type="AlphaFoldDB" id="A0AAD9PZR0"/>
<evidence type="ECO:0000313" key="2">
    <source>
        <dbReference type="Proteomes" id="UP001249851"/>
    </source>
</evidence>
<keyword evidence="2" id="KW-1185">Reference proteome</keyword>
<sequence length="117" mass="13636">MAKTEGLRQNNGNFSGQILLNDTSSEDLKWWITNLQKLFHMVKQISLSKLMHLPKIKDKLITKKPSRQVVTIFTEMLLNGRQIFSSLFTVQDESNSFRCHEVVMFVPVEIKAYKHQL</sequence>
<proteinExistence type="predicted"/>
<reference evidence="1" key="1">
    <citation type="journal article" date="2023" name="G3 (Bethesda)">
        <title>Whole genome assembly and annotation of the endangered Caribbean coral Acropora cervicornis.</title>
        <authorList>
            <person name="Selwyn J.D."/>
            <person name="Vollmer S.V."/>
        </authorList>
    </citation>
    <scope>NUCLEOTIDE SEQUENCE</scope>
    <source>
        <strain evidence="1">K2</strain>
    </source>
</reference>
<name>A0AAD9PZR0_ACRCE</name>
<accession>A0AAD9PZR0</accession>
<gene>
    <name evidence="1" type="ORF">P5673_027066</name>
</gene>
<dbReference type="EMBL" id="JARQWQ010000091">
    <property type="protein sequence ID" value="KAK2552044.1"/>
    <property type="molecule type" value="Genomic_DNA"/>
</dbReference>
<protein>
    <submittedName>
        <fullName evidence="1">Uncharacterized protein</fullName>
    </submittedName>
</protein>
<evidence type="ECO:0000313" key="1">
    <source>
        <dbReference type="EMBL" id="KAK2552044.1"/>
    </source>
</evidence>
<comment type="caution">
    <text evidence="1">The sequence shown here is derived from an EMBL/GenBank/DDBJ whole genome shotgun (WGS) entry which is preliminary data.</text>
</comment>
<reference evidence="1" key="2">
    <citation type="journal article" date="2023" name="Science">
        <title>Genomic signatures of disease resistance in endangered staghorn corals.</title>
        <authorList>
            <person name="Vollmer S.V."/>
            <person name="Selwyn J.D."/>
            <person name="Despard B.A."/>
            <person name="Roesel C.L."/>
        </authorList>
    </citation>
    <scope>NUCLEOTIDE SEQUENCE</scope>
    <source>
        <strain evidence="1">K2</strain>
    </source>
</reference>
<dbReference type="Proteomes" id="UP001249851">
    <property type="component" value="Unassembled WGS sequence"/>
</dbReference>
<organism evidence="1 2">
    <name type="scientific">Acropora cervicornis</name>
    <name type="common">Staghorn coral</name>
    <dbReference type="NCBI Taxonomy" id="6130"/>
    <lineage>
        <taxon>Eukaryota</taxon>
        <taxon>Metazoa</taxon>
        <taxon>Cnidaria</taxon>
        <taxon>Anthozoa</taxon>
        <taxon>Hexacorallia</taxon>
        <taxon>Scleractinia</taxon>
        <taxon>Astrocoeniina</taxon>
        <taxon>Acroporidae</taxon>
        <taxon>Acropora</taxon>
    </lineage>
</organism>